<feature type="domain" description="HTH tetR-type" evidence="4">
    <location>
        <begin position="6"/>
        <end position="66"/>
    </location>
</feature>
<reference evidence="5 6" key="1">
    <citation type="submission" date="2016-03" db="EMBL/GenBank/DDBJ databases">
        <title>Pediococcus and Lactobacillus from brewery environment - whole genome sequencing and assembly.</title>
        <authorList>
            <person name="Behr J."/>
            <person name="Geissler A.J."/>
            <person name="Vogel R.F."/>
        </authorList>
    </citation>
    <scope>NUCLEOTIDE SEQUENCE [LARGE SCALE GENOMIC DNA]</scope>
    <source>
        <strain evidence="5 6">TMW 1.1995</strain>
    </source>
</reference>
<keyword evidence="1 2" id="KW-0238">DNA-binding</keyword>
<dbReference type="Proteomes" id="UP000093267">
    <property type="component" value="Chromosome"/>
</dbReference>
<dbReference type="GO" id="GO:0003677">
    <property type="term" value="F:DNA binding"/>
    <property type="evidence" value="ECO:0007669"/>
    <property type="project" value="UniProtKB-UniRule"/>
</dbReference>
<dbReference type="SUPFAM" id="SSF46689">
    <property type="entry name" value="Homeodomain-like"/>
    <property type="match status" value="1"/>
</dbReference>
<dbReference type="Gene3D" id="1.10.357.10">
    <property type="entry name" value="Tetracycline Repressor, domain 2"/>
    <property type="match status" value="1"/>
</dbReference>
<keyword evidence="6" id="KW-1185">Reference proteome</keyword>
<proteinExistence type="predicted"/>
<evidence type="ECO:0000256" key="2">
    <source>
        <dbReference type="PROSITE-ProRule" id="PRU00335"/>
    </source>
</evidence>
<keyword evidence="3" id="KW-0812">Transmembrane</keyword>
<dbReference type="AlphaFoldDB" id="A0A1B2IUM1"/>
<gene>
    <name evidence="5" type="ORF">AYR63_00260</name>
</gene>
<dbReference type="InterPro" id="IPR009057">
    <property type="entry name" value="Homeodomain-like_sf"/>
</dbReference>
<sequence>MTSQRQKTKQTIEVAFLRLLCDAPVEKITVREISDEAQISRNTFYNYFTSVYELKQLVTTDINTNISSRMDRETGLTKAGLAESLTTMIDYLTANQELLRLFFRTPEGNVQLLAIIQNGIKLWRLRAHVRQSDTEANVLIIMSVHGMAGILYHWLYGQLDLDRAQVLSALLSAVRYEP</sequence>
<evidence type="ECO:0000256" key="1">
    <source>
        <dbReference type="ARBA" id="ARBA00023125"/>
    </source>
</evidence>
<keyword evidence="3" id="KW-0472">Membrane</keyword>
<dbReference type="InterPro" id="IPR001647">
    <property type="entry name" value="HTH_TetR"/>
</dbReference>
<evidence type="ECO:0000256" key="3">
    <source>
        <dbReference type="SAM" id="Phobius"/>
    </source>
</evidence>
<evidence type="ECO:0000313" key="6">
    <source>
        <dbReference type="Proteomes" id="UP000093267"/>
    </source>
</evidence>
<dbReference type="KEGG" id="lpd:AYR62_02660"/>
<organism evidence="5 6">
    <name type="scientific">Secundilactobacillus paracollinoides</name>
    <dbReference type="NCBI Taxonomy" id="240427"/>
    <lineage>
        <taxon>Bacteria</taxon>
        <taxon>Bacillati</taxon>
        <taxon>Bacillota</taxon>
        <taxon>Bacilli</taxon>
        <taxon>Lactobacillales</taxon>
        <taxon>Lactobacillaceae</taxon>
        <taxon>Secundilactobacillus</taxon>
    </lineage>
</organism>
<dbReference type="RefSeq" id="WP_054709300.1">
    <property type="nucleotide sequence ID" value="NZ_CP014912.1"/>
</dbReference>
<dbReference type="PANTHER" id="PTHR43479:SF11">
    <property type="entry name" value="ACREF_ENVCD OPERON REPRESSOR-RELATED"/>
    <property type="match status" value="1"/>
</dbReference>
<dbReference type="PROSITE" id="PS50977">
    <property type="entry name" value="HTH_TETR_2"/>
    <property type="match status" value="1"/>
</dbReference>
<feature type="transmembrane region" description="Helical" evidence="3">
    <location>
        <begin position="136"/>
        <end position="155"/>
    </location>
</feature>
<dbReference type="STRING" id="240427.AYR62_02660"/>
<dbReference type="PANTHER" id="PTHR43479">
    <property type="entry name" value="ACREF/ENVCD OPERON REPRESSOR-RELATED"/>
    <property type="match status" value="1"/>
</dbReference>
<protein>
    <recommendedName>
        <fullName evidence="4">HTH tetR-type domain-containing protein</fullName>
    </recommendedName>
</protein>
<accession>A0A1B2IUM1</accession>
<keyword evidence="3" id="KW-1133">Transmembrane helix</keyword>
<dbReference type="InterPro" id="IPR050624">
    <property type="entry name" value="HTH-type_Tx_Regulator"/>
</dbReference>
<evidence type="ECO:0000259" key="4">
    <source>
        <dbReference type="PROSITE" id="PS50977"/>
    </source>
</evidence>
<evidence type="ECO:0000313" key="5">
    <source>
        <dbReference type="EMBL" id="ANZ65730.1"/>
    </source>
</evidence>
<dbReference type="Pfam" id="PF00440">
    <property type="entry name" value="TetR_N"/>
    <property type="match status" value="1"/>
</dbReference>
<dbReference type="EMBL" id="CP014924">
    <property type="protein sequence ID" value="ANZ65730.1"/>
    <property type="molecule type" value="Genomic_DNA"/>
</dbReference>
<name>A0A1B2IUM1_9LACO</name>
<feature type="DNA-binding region" description="H-T-H motif" evidence="2">
    <location>
        <begin position="29"/>
        <end position="48"/>
    </location>
</feature>